<evidence type="ECO:0000313" key="4">
    <source>
        <dbReference type="Proteomes" id="UP001415169"/>
    </source>
</evidence>
<comment type="caution">
    <text evidence="3">The sequence shown here is derived from an EMBL/GenBank/DDBJ whole genome shotgun (WGS) entry which is preliminary data.</text>
</comment>
<reference evidence="3" key="1">
    <citation type="journal article" date="2014" name="Int. J. Syst. Evol. Microbiol.">
        <title>Complete genome of a new Firmicutes species belonging to the dominant human colonic microbiota ('Ruminococcus bicirculans') reveals two chromosomes and a selective capacity to utilize plant glucans.</title>
        <authorList>
            <consortium name="NISC Comparative Sequencing Program"/>
            <person name="Wegmann U."/>
            <person name="Louis P."/>
            <person name="Goesmann A."/>
            <person name="Henrissat B."/>
            <person name="Duncan S.H."/>
            <person name="Flint H.J."/>
        </authorList>
    </citation>
    <scope>NUCLEOTIDE SEQUENCE</scope>
    <source>
        <strain evidence="3">JCM 17590</strain>
    </source>
</reference>
<comment type="similarity">
    <text evidence="1">Belongs to the ROK (NagC/XylR) family.</text>
</comment>
<dbReference type="RefSeq" id="WP_344791381.1">
    <property type="nucleotide sequence ID" value="NZ_BAABBV010000001.1"/>
</dbReference>
<dbReference type="PANTHER" id="PTHR18964">
    <property type="entry name" value="ROK (REPRESSOR, ORF, KINASE) FAMILY"/>
    <property type="match status" value="1"/>
</dbReference>
<dbReference type="Gene3D" id="1.10.10.10">
    <property type="entry name" value="Winged helix-like DNA-binding domain superfamily/Winged helix DNA-binding domain"/>
    <property type="match status" value="1"/>
</dbReference>
<dbReference type="InterPro" id="IPR036390">
    <property type="entry name" value="WH_DNA-bd_sf"/>
</dbReference>
<evidence type="ECO:0000313" key="3">
    <source>
        <dbReference type="EMBL" id="GAA4160842.1"/>
    </source>
</evidence>
<dbReference type="Pfam" id="PF01047">
    <property type="entry name" value="MarR"/>
    <property type="match status" value="1"/>
</dbReference>
<dbReference type="EMBL" id="BAABBV010000001">
    <property type="protein sequence ID" value="GAA4160842.1"/>
    <property type="molecule type" value="Genomic_DNA"/>
</dbReference>
<dbReference type="PROSITE" id="PS01125">
    <property type="entry name" value="ROK"/>
    <property type="match status" value="1"/>
</dbReference>
<gene>
    <name evidence="3" type="ORF">GCM10022286_17490</name>
</gene>
<dbReference type="InterPro" id="IPR049874">
    <property type="entry name" value="ROK_cs"/>
</dbReference>
<sequence>MARGRVSLSTGTSKGLVLDLIRTLGPVSRTDLAAETGLTAATMSNVVRQLLDEGLIHEAGLGRPNGGRPVVLLEVDTSARYAVGLQLGAESITYVVVNLRGAVVGRLRAPGVGASEPTEMIAALVAQIRHILLGLGIDEQLVVGIGVVAPGPVDVARGMVIGPTHMDAWHNVPLRDLIAEATGLPVVFDNDATAAALGDFWGGATEGARAHATVYMGLGVGAGVLIDGTVFRGASSNSAELGHIVIATDASGRRLIAEDLADPTAVVRAAHEHPDEVGRLGLAGDEFAQFTALAKASTRGDEFATGLLEESARHLATAVTSLANLFDLDSITLAGPAFAIAGSIYLKVIDSQVNADFFARSQHGIRVKLSPQMQDAAAVGAATLVLQSELAPRTMGLAPHHSLVQ</sequence>
<dbReference type="SUPFAM" id="SSF46785">
    <property type="entry name" value="Winged helix' DNA-binding domain"/>
    <property type="match status" value="1"/>
</dbReference>
<protein>
    <submittedName>
        <fullName evidence="3">ROK family transcriptional regulator</fullName>
    </submittedName>
</protein>
<accession>A0ABP7ZJW8</accession>
<dbReference type="InterPro" id="IPR000835">
    <property type="entry name" value="HTH_MarR-typ"/>
</dbReference>
<reference evidence="3" key="2">
    <citation type="submission" date="2023-12" db="EMBL/GenBank/DDBJ databases">
        <authorList>
            <person name="Sun Q."/>
            <person name="Inoue M."/>
        </authorList>
    </citation>
    <scope>NUCLEOTIDE SEQUENCE</scope>
    <source>
        <strain evidence="3">JCM 17590</strain>
    </source>
</reference>
<dbReference type="InterPro" id="IPR043129">
    <property type="entry name" value="ATPase_NBD"/>
</dbReference>
<name>A0ABP7ZJW8_9MICO</name>
<dbReference type="Gene3D" id="3.30.420.40">
    <property type="match status" value="2"/>
</dbReference>
<evidence type="ECO:0000256" key="1">
    <source>
        <dbReference type="ARBA" id="ARBA00006479"/>
    </source>
</evidence>
<keyword evidence="4" id="KW-1185">Reference proteome</keyword>
<dbReference type="Pfam" id="PF00480">
    <property type="entry name" value="ROK"/>
    <property type="match status" value="1"/>
</dbReference>
<feature type="domain" description="HTH marR-type" evidence="2">
    <location>
        <begin position="16"/>
        <end position="57"/>
    </location>
</feature>
<evidence type="ECO:0000259" key="2">
    <source>
        <dbReference type="Pfam" id="PF01047"/>
    </source>
</evidence>
<dbReference type="SUPFAM" id="SSF53067">
    <property type="entry name" value="Actin-like ATPase domain"/>
    <property type="match status" value="1"/>
</dbReference>
<dbReference type="InterPro" id="IPR036388">
    <property type="entry name" value="WH-like_DNA-bd_sf"/>
</dbReference>
<organism evidence="3 4">
    <name type="scientific">Gryllotalpicola daejeonensis</name>
    <dbReference type="NCBI Taxonomy" id="993087"/>
    <lineage>
        <taxon>Bacteria</taxon>
        <taxon>Bacillati</taxon>
        <taxon>Actinomycetota</taxon>
        <taxon>Actinomycetes</taxon>
        <taxon>Micrococcales</taxon>
        <taxon>Microbacteriaceae</taxon>
        <taxon>Gryllotalpicola</taxon>
    </lineage>
</organism>
<dbReference type="Proteomes" id="UP001415169">
    <property type="component" value="Unassembled WGS sequence"/>
</dbReference>
<dbReference type="PANTHER" id="PTHR18964:SF149">
    <property type="entry name" value="BIFUNCTIONAL UDP-N-ACETYLGLUCOSAMINE 2-EPIMERASE_N-ACETYLMANNOSAMINE KINASE"/>
    <property type="match status" value="1"/>
</dbReference>
<dbReference type="InterPro" id="IPR000600">
    <property type="entry name" value="ROK"/>
</dbReference>
<proteinExistence type="inferred from homology"/>